<organism evidence="2 3">
    <name type="scientific">Propioniferax innocua</name>
    <dbReference type="NCBI Taxonomy" id="1753"/>
    <lineage>
        <taxon>Bacteria</taxon>
        <taxon>Bacillati</taxon>
        <taxon>Actinomycetota</taxon>
        <taxon>Actinomycetes</taxon>
        <taxon>Propionibacteriales</taxon>
        <taxon>Propionibacteriaceae</taxon>
        <taxon>Propioniferax</taxon>
    </lineage>
</organism>
<sequence length="85" mass="9053">MAPFDVAVFAAEMAVYATIAAAGWRLIHPLAGVLGVAVMAAWWGTLHAPKAPIALPDPVDITLRIIWFIIGAVVLAVLVHRRLST</sequence>
<dbReference type="InterPro" id="IPR021214">
    <property type="entry name" value="DUF2568"/>
</dbReference>
<feature type="transmembrane region" description="Helical" evidence="1">
    <location>
        <begin position="61"/>
        <end position="79"/>
    </location>
</feature>
<evidence type="ECO:0000313" key="3">
    <source>
        <dbReference type="Proteomes" id="UP000316196"/>
    </source>
</evidence>
<keyword evidence="3" id="KW-1185">Reference proteome</keyword>
<evidence type="ECO:0000313" key="2">
    <source>
        <dbReference type="EMBL" id="TQL57992.1"/>
    </source>
</evidence>
<comment type="caution">
    <text evidence="2">The sequence shown here is derived from an EMBL/GenBank/DDBJ whole genome shotgun (WGS) entry which is preliminary data.</text>
</comment>
<keyword evidence="1" id="KW-1133">Transmembrane helix</keyword>
<reference evidence="2 3" key="1">
    <citation type="submission" date="2019-06" db="EMBL/GenBank/DDBJ databases">
        <title>Sequencing the genomes of 1000 actinobacteria strains.</title>
        <authorList>
            <person name="Klenk H.-P."/>
        </authorList>
    </citation>
    <scope>NUCLEOTIDE SEQUENCE [LARGE SCALE GENOMIC DNA]</scope>
    <source>
        <strain evidence="2 3">DSM 8251</strain>
    </source>
</reference>
<name>A0A542ZCB2_9ACTN</name>
<dbReference type="Pfam" id="PF10823">
    <property type="entry name" value="DUF2568"/>
    <property type="match status" value="1"/>
</dbReference>
<dbReference type="AlphaFoldDB" id="A0A542ZCB2"/>
<feature type="transmembrane region" description="Helical" evidence="1">
    <location>
        <begin position="31"/>
        <end position="49"/>
    </location>
</feature>
<keyword evidence="1" id="KW-0812">Transmembrane</keyword>
<protein>
    <submittedName>
        <fullName evidence="2">Uncharacterized protein DUF2568</fullName>
    </submittedName>
</protein>
<keyword evidence="1" id="KW-0472">Membrane</keyword>
<dbReference type="EMBL" id="VFOR01000002">
    <property type="protein sequence ID" value="TQL57992.1"/>
    <property type="molecule type" value="Genomic_DNA"/>
</dbReference>
<accession>A0A542ZCB2</accession>
<gene>
    <name evidence="2" type="ORF">FB460_1843</name>
</gene>
<proteinExistence type="predicted"/>
<dbReference type="Proteomes" id="UP000316196">
    <property type="component" value="Unassembled WGS sequence"/>
</dbReference>
<evidence type="ECO:0000256" key="1">
    <source>
        <dbReference type="SAM" id="Phobius"/>
    </source>
</evidence>